<feature type="transmembrane region" description="Helical" evidence="10">
    <location>
        <begin position="78"/>
        <end position="97"/>
    </location>
</feature>
<evidence type="ECO:0000259" key="11">
    <source>
        <dbReference type="PROSITE" id="PS50850"/>
    </source>
</evidence>
<dbReference type="InterPro" id="IPR050820">
    <property type="entry name" value="MFS_Sugar_Transporter"/>
</dbReference>
<feature type="transmembrane region" description="Helical" evidence="10">
    <location>
        <begin position="404"/>
        <end position="425"/>
    </location>
</feature>
<evidence type="ECO:0000313" key="14">
    <source>
        <dbReference type="Proteomes" id="UP000032289"/>
    </source>
</evidence>
<feature type="transmembrane region" description="Helical" evidence="10">
    <location>
        <begin position="12"/>
        <end position="37"/>
    </location>
</feature>
<dbReference type="GO" id="GO:0022857">
    <property type="term" value="F:transmembrane transporter activity"/>
    <property type="evidence" value="ECO:0007669"/>
    <property type="project" value="InterPro"/>
</dbReference>
<dbReference type="InterPro" id="IPR020846">
    <property type="entry name" value="MFS_dom"/>
</dbReference>
<evidence type="ECO:0000256" key="3">
    <source>
        <dbReference type="ARBA" id="ARBA00022448"/>
    </source>
</evidence>
<dbReference type="PRINTS" id="PR00171">
    <property type="entry name" value="SUGRTRNSPORT"/>
</dbReference>
<keyword evidence="6 10" id="KW-0812">Transmembrane</keyword>
<dbReference type="SUPFAM" id="SSF103473">
    <property type="entry name" value="MFS general substrate transporter"/>
    <property type="match status" value="1"/>
</dbReference>
<feature type="transmembrane region" description="Helical" evidence="10">
    <location>
        <begin position="49"/>
        <end position="66"/>
    </location>
</feature>
<dbReference type="PROSITE" id="PS00217">
    <property type="entry name" value="SUGAR_TRANSPORT_2"/>
    <property type="match status" value="1"/>
</dbReference>
<keyword evidence="7 10" id="KW-1133">Transmembrane helix</keyword>
<dbReference type="CDD" id="cd17359">
    <property type="entry name" value="MFS_XylE_like"/>
    <property type="match status" value="1"/>
</dbReference>
<evidence type="ECO:0000256" key="10">
    <source>
        <dbReference type="SAM" id="Phobius"/>
    </source>
</evidence>
<keyword evidence="8 10" id="KW-0472">Membrane</keyword>
<reference evidence="13" key="1">
    <citation type="journal article" date="2015" name="Microbiology (Mosc.)">
        <title>Genomics of the Weissella cibaria species with an examination of its metabolic traits.</title>
        <authorList>
            <person name="Lynch K.M."/>
            <person name="Lucid A."/>
            <person name="Arendt E.K."/>
            <person name="Sleator R.D."/>
            <person name="Lucey B."/>
            <person name="Coffey A."/>
        </authorList>
    </citation>
    <scope>NUCLEOTIDE SEQUENCE [LARGE SCALE GENOMIC DNA]</scope>
    <source>
        <strain evidence="13">AB3b</strain>
    </source>
</reference>
<organism evidence="13 14">
    <name type="scientific">Weissella cibaria</name>
    <dbReference type="NCBI Taxonomy" id="137591"/>
    <lineage>
        <taxon>Bacteria</taxon>
        <taxon>Bacillati</taxon>
        <taxon>Bacillota</taxon>
        <taxon>Bacilli</taxon>
        <taxon>Lactobacillales</taxon>
        <taxon>Lactobacillaceae</taxon>
        <taxon>Weissella</taxon>
    </lineage>
</organism>
<comment type="similarity">
    <text evidence="2 9">Belongs to the major facilitator superfamily. Sugar transporter (TC 2.A.1.1) family.</text>
</comment>
<dbReference type="Proteomes" id="UP000032289">
    <property type="component" value="Unassembled WGS sequence"/>
</dbReference>
<dbReference type="Pfam" id="PF00083">
    <property type="entry name" value="Sugar_tr"/>
    <property type="match status" value="1"/>
</dbReference>
<evidence type="ECO:0000256" key="4">
    <source>
        <dbReference type="ARBA" id="ARBA00022475"/>
    </source>
</evidence>
<dbReference type="PANTHER" id="PTHR48023:SF4">
    <property type="entry name" value="D-XYLOSE-PROTON SYMPORTER-LIKE 2"/>
    <property type="match status" value="1"/>
</dbReference>
<comment type="subcellular location">
    <subcellularLocation>
        <location evidence="1">Cell membrane</location>
        <topology evidence="1">Multi-pass membrane protein</topology>
    </subcellularLocation>
</comment>
<dbReference type="AlphaFoldDB" id="A0A0D1KM80"/>
<feature type="transmembrane region" description="Helical" evidence="10">
    <location>
        <begin position="339"/>
        <end position="366"/>
    </location>
</feature>
<keyword evidence="3 9" id="KW-0813">Transport</keyword>
<evidence type="ECO:0000256" key="8">
    <source>
        <dbReference type="ARBA" id="ARBA00023136"/>
    </source>
</evidence>
<keyword evidence="4" id="KW-1003">Cell membrane</keyword>
<evidence type="ECO:0000256" key="6">
    <source>
        <dbReference type="ARBA" id="ARBA00022692"/>
    </source>
</evidence>
<name>A0A0D1KM80_9LACO</name>
<feature type="transmembrane region" description="Helical" evidence="10">
    <location>
        <begin position="136"/>
        <end position="158"/>
    </location>
</feature>
<dbReference type="Proteomes" id="UP000244870">
    <property type="component" value="Chromosome"/>
</dbReference>
<protein>
    <submittedName>
        <fullName evidence="13">CsbC_1 protein</fullName>
    </submittedName>
    <submittedName>
        <fullName evidence="12">D-xylose-proton symporter</fullName>
    </submittedName>
</protein>
<feature type="domain" description="Major facilitator superfamily (MFS) profile" evidence="11">
    <location>
        <begin position="12"/>
        <end position="433"/>
    </location>
</feature>
<feature type="transmembrane region" description="Helical" evidence="10">
    <location>
        <begin position="312"/>
        <end position="333"/>
    </location>
</feature>
<dbReference type="FunFam" id="1.20.1250.20:FF:000218">
    <property type="entry name" value="facilitated trehalose transporter Tret1"/>
    <property type="match status" value="1"/>
</dbReference>
<dbReference type="InterPro" id="IPR036259">
    <property type="entry name" value="MFS_trans_sf"/>
</dbReference>
<dbReference type="InterPro" id="IPR003663">
    <property type="entry name" value="Sugar/inositol_transpt"/>
</dbReference>
<feature type="transmembrane region" description="Helical" evidence="10">
    <location>
        <begin position="245"/>
        <end position="269"/>
    </location>
</feature>
<feature type="transmembrane region" description="Helical" evidence="10">
    <location>
        <begin position="378"/>
        <end position="398"/>
    </location>
</feature>
<feature type="transmembrane region" description="Helical" evidence="10">
    <location>
        <begin position="164"/>
        <end position="186"/>
    </location>
</feature>
<dbReference type="PROSITE" id="PS50850">
    <property type="entry name" value="MFS"/>
    <property type="match status" value="1"/>
</dbReference>
<feature type="transmembrane region" description="Helical" evidence="10">
    <location>
        <begin position="103"/>
        <end position="124"/>
    </location>
</feature>
<dbReference type="PANTHER" id="PTHR48023">
    <property type="entry name" value="D-XYLOSE-PROTON SYMPORTER-LIKE 2"/>
    <property type="match status" value="1"/>
</dbReference>
<gene>
    <name evidence="13" type="primary">csbC_1</name>
    <name evidence="13" type="ORF">ab3b_00238</name>
    <name evidence="12" type="ORF">B6254_2281</name>
</gene>
<evidence type="ECO:0000256" key="9">
    <source>
        <dbReference type="RuleBase" id="RU003346"/>
    </source>
</evidence>
<dbReference type="NCBIfam" id="TIGR00879">
    <property type="entry name" value="SP"/>
    <property type="match status" value="1"/>
</dbReference>
<feature type="transmembrane region" description="Helical" evidence="10">
    <location>
        <begin position="275"/>
        <end position="300"/>
    </location>
</feature>
<accession>A0A0D1KM80</accession>
<dbReference type="GO" id="GO:1904659">
    <property type="term" value="P:D-glucose transmembrane transport"/>
    <property type="evidence" value="ECO:0007669"/>
    <property type="project" value="TreeGrafter"/>
</dbReference>
<dbReference type="InterPro" id="IPR047984">
    <property type="entry name" value="XylE-like"/>
</dbReference>
<evidence type="ECO:0000313" key="12">
    <source>
        <dbReference type="EMBL" id="AWF96629.1"/>
    </source>
</evidence>
<dbReference type="InterPro" id="IPR005828">
    <property type="entry name" value="MFS_sugar_transport-like"/>
</dbReference>
<dbReference type="RefSeq" id="WP_043940583.1">
    <property type="nucleotide sequence ID" value="NZ_CP020928.1"/>
</dbReference>
<dbReference type="PATRIC" id="fig|137591.24.peg.239"/>
<dbReference type="EMBL" id="JWHT01000006">
    <property type="protein sequence ID" value="KIU25629.1"/>
    <property type="molecule type" value="Genomic_DNA"/>
</dbReference>
<evidence type="ECO:0000313" key="13">
    <source>
        <dbReference type="EMBL" id="KIU25629.1"/>
    </source>
</evidence>
<dbReference type="GO" id="GO:0005886">
    <property type="term" value="C:plasma membrane"/>
    <property type="evidence" value="ECO:0007669"/>
    <property type="project" value="UniProtKB-SubCell"/>
</dbReference>
<dbReference type="InterPro" id="IPR005829">
    <property type="entry name" value="Sugar_transporter_CS"/>
</dbReference>
<evidence type="ECO:0000256" key="7">
    <source>
        <dbReference type="ARBA" id="ARBA00022989"/>
    </source>
</evidence>
<proteinExistence type="inferred from homology"/>
<reference evidence="12 15" key="2">
    <citation type="submission" date="2017-04" db="EMBL/GenBank/DDBJ databases">
        <title>Weissella cibaria strain m2 complete genome.</title>
        <authorList>
            <person name="Pan Q."/>
            <person name="Tan M."/>
            <person name="Yao F."/>
            <person name="Su S."/>
        </authorList>
    </citation>
    <scope>NUCLEOTIDE SEQUENCE [LARGE SCALE GENOMIC DNA]</scope>
    <source>
        <strain evidence="12 15">M2</strain>
    </source>
</reference>
<dbReference type="PROSITE" id="PS00216">
    <property type="entry name" value="SUGAR_TRANSPORT_1"/>
    <property type="match status" value="1"/>
</dbReference>
<dbReference type="EMBL" id="CP020928">
    <property type="protein sequence ID" value="AWF96629.1"/>
    <property type="molecule type" value="Genomic_DNA"/>
</dbReference>
<sequence length="456" mass="49316">MNEKKRMSTSLIYFFGALGGLLFGYDTGVISGAILFIQKQLHLGSWEQGWVVSAVLIGAILGSATIGPASDKFGRRKLLMLSSIIFVIGAIGSGLAHNFELLVISRIVLGIAVGGASALIPTYLSELAPAEKRGGIGTMFQLMIMSGILLAYISNYVLSDFDLGWRFMLGLAAVPAAIMFFGGVALPESPRYLVRQGDDQEALAVLKQLQSNDQQAQAELDDIKLQASMKSAGFKELFGVMSRPVLIMAMGLAIFQQVMGANTVLYYAPTIFTDVGFGVSAALMAHIGIGIFNVIVTWVAMKVMDKIDRKKMLIAGAWGMGITLMVMSIAMKFSGHSHVASYIAAFALTIYIAFFSATWGPVMWVMIGESFPLNIRGLGNSFGSVVNWTANTIVSLTFPPLLNAFGTGSLFIGYAVLSFVAIWFVRKYTIETRNQSLEQIEASLRSRAHAKGWTED</sequence>
<keyword evidence="5" id="KW-0762">Sugar transport</keyword>
<evidence type="ECO:0000256" key="2">
    <source>
        <dbReference type="ARBA" id="ARBA00010992"/>
    </source>
</evidence>
<evidence type="ECO:0000256" key="5">
    <source>
        <dbReference type="ARBA" id="ARBA00022597"/>
    </source>
</evidence>
<dbReference type="Gene3D" id="1.20.1250.20">
    <property type="entry name" value="MFS general substrate transporter like domains"/>
    <property type="match status" value="1"/>
</dbReference>
<evidence type="ECO:0000256" key="1">
    <source>
        <dbReference type="ARBA" id="ARBA00004651"/>
    </source>
</evidence>
<evidence type="ECO:0000313" key="15">
    <source>
        <dbReference type="Proteomes" id="UP000244870"/>
    </source>
</evidence>